<dbReference type="PRINTS" id="PR00411">
    <property type="entry name" value="PNDRDTASEI"/>
</dbReference>
<reference evidence="9 10" key="1">
    <citation type="submission" date="2024-09" db="EMBL/GenBank/DDBJ databases">
        <title>Laminarin stimulates single cell rates of sulfate reduction while oxygen inhibits transcriptomic activity in coastal marine sediment.</title>
        <authorList>
            <person name="Lindsay M."/>
            <person name="Orcutt B."/>
            <person name="Emerson D."/>
            <person name="Stepanauskas R."/>
            <person name="D'Angelo T."/>
        </authorList>
    </citation>
    <scope>NUCLEOTIDE SEQUENCE [LARGE SCALE GENOMIC DNA]</scope>
    <source>
        <strain evidence="9">SAG AM-311-K15</strain>
    </source>
</reference>
<dbReference type="Pfam" id="PF07992">
    <property type="entry name" value="Pyr_redox_2"/>
    <property type="match status" value="1"/>
</dbReference>
<evidence type="ECO:0000259" key="8">
    <source>
        <dbReference type="Pfam" id="PF07992"/>
    </source>
</evidence>
<dbReference type="PRINTS" id="PR00368">
    <property type="entry name" value="FADPNR"/>
</dbReference>
<dbReference type="Proteomes" id="UP001594351">
    <property type="component" value="Unassembled WGS sequence"/>
</dbReference>
<dbReference type="EMBL" id="JBHPBY010000069">
    <property type="protein sequence ID" value="MFC1849965.1"/>
    <property type="molecule type" value="Genomic_DNA"/>
</dbReference>
<evidence type="ECO:0000256" key="4">
    <source>
        <dbReference type="ARBA" id="ARBA00022827"/>
    </source>
</evidence>
<dbReference type="SUPFAM" id="SSF51905">
    <property type="entry name" value="FAD/NAD(P)-binding domain"/>
    <property type="match status" value="2"/>
</dbReference>
<evidence type="ECO:0000256" key="6">
    <source>
        <dbReference type="ARBA" id="ARBA00023284"/>
    </source>
</evidence>
<keyword evidence="3" id="KW-0285">Flavoprotein</keyword>
<evidence type="ECO:0000256" key="3">
    <source>
        <dbReference type="ARBA" id="ARBA00022630"/>
    </source>
</evidence>
<evidence type="ECO:0000259" key="7">
    <source>
        <dbReference type="Pfam" id="PF02852"/>
    </source>
</evidence>
<dbReference type="PANTHER" id="PTHR43429">
    <property type="entry name" value="PYRIDINE NUCLEOTIDE-DISULFIDE OXIDOREDUCTASE DOMAIN-CONTAINING"/>
    <property type="match status" value="1"/>
</dbReference>
<dbReference type="InterPro" id="IPR016156">
    <property type="entry name" value="FAD/NAD-linked_Rdtase_dimer_sf"/>
</dbReference>
<feature type="domain" description="FAD/NAD(P)-binding" evidence="8">
    <location>
        <begin position="7"/>
        <end position="292"/>
    </location>
</feature>
<protein>
    <submittedName>
        <fullName evidence="9">FAD-dependent oxidoreductase</fullName>
    </submittedName>
</protein>
<keyword evidence="10" id="KW-1185">Reference proteome</keyword>
<keyword evidence="5" id="KW-0560">Oxidoreductase</keyword>
<proteinExistence type="inferred from homology"/>
<evidence type="ECO:0000256" key="1">
    <source>
        <dbReference type="ARBA" id="ARBA00001974"/>
    </source>
</evidence>
<keyword evidence="4" id="KW-0274">FAD</keyword>
<dbReference type="SUPFAM" id="SSF55424">
    <property type="entry name" value="FAD/NAD-linked reductases, dimerisation (C-terminal) domain"/>
    <property type="match status" value="1"/>
</dbReference>
<dbReference type="InterPro" id="IPR036188">
    <property type="entry name" value="FAD/NAD-bd_sf"/>
</dbReference>
<comment type="cofactor">
    <cofactor evidence="1">
        <name>FAD</name>
        <dbReference type="ChEBI" id="CHEBI:57692"/>
    </cofactor>
</comment>
<evidence type="ECO:0000256" key="2">
    <source>
        <dbReference type="ARBA" id="ARBA00009130"/>
    </source>
</evidence>
<keyword evidence="6" id="KW-0676">Redox-active center</keyword>
<evidence type="ECO:0000313" key="9">
    <source>
        <dbReference type="EMBL" id="MFC1849965.1"/>
    </source>
</evidence>
<gene>
    <name evidence="9" type="ORF">ACFL27_07225</name>
</gene>
<feature type="domain" description="Pyridine nucleotide-disulphide oxidoreductase dimerisation" evidence="7">
    <location>
        <begin position="341"/>
        <end position="440"/>
    </location>
</feature>
<comment type="caution">
    <text evidence="9">The sequence shown here is derived from an EMBL/GenBank/DDBJ whole genome shotgun (WGS) entry which is preliminary data.</text>
</comment>
<dbReference type="PANTHER" id="PTHR43429:SF1">
    <property type="entry name" value="NAD(P)H SULFUR OXIDOREDUCTASE (COA-DEPENDENT)"/>
    <property type="match status" value="1"/>
</dbReference>
<dbReference type="InterPro" id="IPR023753">
    <property type="entry name" value="FAD/NAD-binding_dom"/>
</dbReference>
<evidence type="ECO:0000256" key="5">
    <source>
        <dbReference type="ARBA" id="ARBA00023002"/>
    </source>
</evidence>
<dbReference type="InterPro" id="IPR050260">
    <property type="entry name" value="FAD-bd_OxRdtase"/>
</dbReference>
<dbReference type="Pfam" id="PF02852">
    <property type="entry name" value="Pyr_redox_dim"/>
    <property type="match status" value="1"/>
</dbReference>
<sequence>MTRMRRKVIVVGGTAAGTSAAAAIARLSDDHDILLLEQGKYIAVGTCSLPEYIKGTIEDHQALIHHDGTSFQEKYGVIVRTSNQVTKITPLRRTITVHDLSQNVHYDEHYDFLILATGARPYRLNIPGCKSDNIFSLKSLESAIQLRSYIRQYEPRRALIVGAGTIGIIMAEAFQQMGMSVVLVEKTNQILNHLDLEIAERIRGYIPTQSIQIYQDSQINEYLSDASHCTGCRLEHMAEPIATDLVLETIGVEPTIDLARQAGLQVGNTGAIHVDQTMKTSQFNIYAAGDGIELTNLVTGKPGYYPRGSNANKSGRTAGENIAGRHTRFKGVLGTTLVQCFNLQIGMTGITEKEANRLDYHPLSIEITALSRVKGYPRAAPMFLKLIFSRNGRILGGQFFGTDGIKGATQTLALAIQHKASLSDLAYCDFGYHPSLSPAWDPLNIAARAGLRRLRS</sequence>
<accession>A0ABV6YUT2</accession>
<comment type="similarity">
    <text evidence="2">Belongs to the class-III pyridine nucleotide-disulfide oxidoreductase family.</text>
</comment>
<name>A0ABV6YUT2_UNCC1</name>
<dbReference type="InterPro" id="IPR004099">
    <property type="entry name" value="Pyr_nucl-diS_OxRdtase_dimer"/>
</dbReference>
<evidence type="ECO:0000313" key="10">
    <source>
        <dbReference type="Proteomes" id="UP001594351"/>
    </source>
</evidence>
<organism evidence="9 10">
    <name type="scientific">candidate division CSSED10-310 bacterium</name>
    <dbReference type="NCBI Taxonomy" id="2855610"/>
    <lineage>
        <taxon>Bacteria</taxon>
        <taxon>Bacteria division CSSED10-310</taxon>
    </lineage>
</organism>
<dbReference type="Gene3D" id="3.50.50.60">
    <property type="entry name" value="FAD/NAD(P)-binding domain"/>
    <property type="match status" value="2"/>
</dbReference>